<sequence>MRIWRCQISRPNLRLPARSVLEHENGSPQAPDGDDHAEVEGHMLAQSQSESIFVRNSLGITFKK</sequence>
<gene>
    <name evidence="1" type="ORF">I7I53_02660</name>
</gene>
<dbReference type="Proteomes" id="UP000663419">
    <property type="component" value="Chromosome 4"/>
</dbReference>
<name>A0A8A1LSH0_AJEC8</name>
<dbReference type="EMBL" id="CP069105">
    <property type="protein sequence ID" value="QSS54937.1"/>
    <property type="molecule type" value="Genomic_DNA"/>
</dbReference>
<accession>A0A8A1LSH0</accession>
<dbReference type="AlphaFoldDB" id="A0A8A1LSH0"/>
<organism evidence="1 2">
    <name type="scientific">Ajellomyces capsulatus (strain H88)</name>
    <name type="common">Darling's disease fungus</name>
    <name type="synonym">Histoplasma capsulatum</name>
    <dbReference type="NCBI Taxonomy" id="544711"/>
    <lineage>
        <taxon>Eukaryota</taxon>
        <taxon>Fungi</taxon>
        <taxon>Dikarya</taxon>
        <taxon>Ascomycota</taxon>
        <taxon>Pezizomycotina</taxon>
        <taxon>Eurotiomycetes</taxon>
        <taxon>Eurotiomycetidae</taxon>
        <taxon>Onygenales</taxon>
        <taxon>Ajellomycetaceae</taxon>
        <taxon>Histoplasma</taxon>
    </lineage>
</organism>
<protein>
    <submittedName>
        <fullName evidence="1">Uncharacterized protein</fullName>
    </submittedName>
</protein>
<proteinExistence type="predicted"/>
<evidence type="ECO:0000313" key="2">
    <source>
        <dbReference type="Proteomes" id="UP000663419"/>
    </source>
</evidence>
<dbReference type="VEuPathDB" id="FungiDB:I7I53_02660"/>
<evidence type="ECO:0000313" key="1">
    <source>
        <dbReference type="EMBL" id="QSS54937.1"/>
    </source>
</evidence>
<reference evidence="1" key="1">
    <citation type="submission" date="2021-01" db="EMBL/GenBank/DDBJ databases">
        <title>Chromosome-level genome assembly of a human fungal pathogen reveals clustering of transcriptionally co-regulated genes.</title>
        <authorList>
            <person name="Voorhies M."/>
            <person name="Cohen S."/>
            <person name="Shea T.P."/>
            <person name="Petrus S."/>
            <person name="Munoz J.F."/>
            <person name="Poplawski S."/>
            <person name="Goldman W.E."/>
            <person name="Michael T."/>
            <person name="Cuomo C.A."/>
            <person name="Sil A."/>
            <person name="Beyhan S."/>
        </authorList>
    </citation>
    <scope>NUCLEOTIDE SEQUENCE</scope>
    <source>
        <strain evidence="1">H88</strain>
    </source>
</reference>